<dbReference type="EC" id="2.7.13.3" evidence="2"/>
<dbReference type="Gene3D" id="3.30.565.10">
    <property type="entry name" value="Histidine kinase-like ATPase, C-terminal domain"/>
    <property type="match status" value="1"/>
</dbReference>
<dbReference type="EMBL" id="CP121252">
    <property type="protein sequence ID" value="WFP16075.1"/>
    <property type="molecule type" value="Genomic_DNA"/>
</dbReference>
<reference evidence="13 14" key="1">
    <citation type="submission" date="2023-04" db="EMBL/GenBank/DDBJ databases">
        <title>Funneling lignin-derived compounds into biodiesel using alkali-halophilic Citricoccus sp. P2.</title>
        <authorList>
            <person name="Luo C.-B."/>
        </authorList>
    </citation>
    <scope>NUCLEOTIDE SEQUENCE [LARGE SCALE GENOMIC DNA]</scope>
    <source>
        <strain evidence="13 14">P2</strain>
    </source>
</reference>
<keyword evidence="3" id="KW-0597">Phosphoprotein</keyword>
<evidence type="ECO:0000256" key="9">
    <source>
        <dbReference type="SAM" id="MobiDB-lite"/>
    </source>
</evidence>
<evidence type="ECO:0000259" key="11">
    <source>
        <dbReference type="Pfam" id="PF02518"/>
    </source>
</evidence>
<evidence type="ECO:0000256" key="1">
    <source>
        <dbReference type="ARBA" id="ARBA00000085"/>
    </source>
</evidence>
<dbReference type="SUPFAM" id="SSF55874">
    <property type="entry name" value="ATPase domain of HSP90 chaperone/DNA topoisomerase II/histidine kinase"/>
    <property type="match status" value="1"/>
</dbReference>
<keyword evidence="7" id="KW-0067">ATP-binding</keyword>
<keyword evidence="4" id="KW-0808">Transferase</keyword>
<dbReference type="Gene3D" id="1.20.5.1930">
    <property type="match status" value="1"/>
</dbReference>
<keyword evidence="10" id="KW-1133">Transmembrane helix</keyword>
<evidence type="ECO:0000256" key="7">
    <source>
        <dbReference type="ARBA" id="ARBA00022840"/>
    </source>
</evidence>
<dbReference type="GO" id="GO:0016301">
    <property type="term" value="F:kinase activity"/>
    <property type="evidence" value="ECO:0007669"/>
    <property type="project" value="UniProtKB-KW"/>
</dbReference>
<keyword evidence="14" id="KW-1185">Reference proteome</keyword>
<evidence type="ECO:0000256" key="5">
    <source>
        <dbReference type="ARBA" id="ARBA00022741"/>
    </source>
</evidence>
<dbReference type="RefSeq" id="WP_278157241.1">
    <property type="nucleotide sequence ID" value="NZ_CP121252.1"/>
</dbReference>
<name>A0ABY8H5S7_9MICC</name>
<sequence length="415" mass="43990">MRTVSGEMPVLRWLRVGVHVLTAALLLIGLGRAFTGITVGLALAFGAVYLFGTAWEYRRMRAGDPAPSRSMTLGWLTAVLVMWAGLLAADAGFVWLAFPLMFLVLHLTGGPTHPISLTGVALLWSATWALPWWHTGSSPSLPEMLGPGLGAVVAVLISAAYRSLHAEALHQQRIAEALRAAQAELAATEHHAGQLAERERLSREIHDTLAQGLSSLVLLSRAAQRPGLPADTADALELIESTAAENLTEARRFVHRLAAVDTVSLPETLQHLVDRTRAELVLLGRPAHCSLNWQGDSALQLPEPLAAVVLRTVQVGLGNVVAHAAPARVVVTVGVFDDVVTVDVFDDGAGFTVSDLDDDGAPITAPRPDHSGRGLAGLARRVRGVQGQLEVESSPGEGTVLGVRVPRGSLSEEVS</sequence>
<dbReference type="Pfam" id="PF07730">
    <property type="entry name" value="HisKA_3"/>
    <property type="match status" value="1"/>
</dbReference>
<protein>
    <recommendedName>
        <fullName evidence="2">histidine kinase</fullName>
        <ecNumber evidence="2">2.7.13.3</ecNumber>
    </recommendedName>
</protein>
<evidence type="ECO:0000256" key="2">
    <source>
        <dbReference type="ARBA" id="ARBA00012438"/>
    </source>
</evidence>
<organism evidence="13 14">
    <name type="scientific">Citricoccus muralis</name>
    <dbReference type="NCBI Taxonomy" id="169134"/>
    <lineage>
        <taxon>Bacteria</taxon>
        <taxon>Bacillati</taxon>
        <taxon>Actinomycetota</taxon>
        <taxon>Actinomycetes</taxon>
        <taxon>Micrococcales</taxon>
        <taxon>Micrococcaceae</taxon>
        <taxon>Citricoccus</taxon>
    </lineage>
</organism>
<dbReference type="Pfam" id="PF02518">
    <property type="entry name" value="HATPase_c"/>
    <property type="match status" value="1"/>
</dbReference>
<feature type="transmembrane region" description="Helical" evidence="10">
    <location>
        <begin position="75"/>
        <end position="103"/>
    </location>
</feature>
<dbReference type="PANTHER" id="PTHR24421">
    <property type="entry name" value="NITRATE/NITRITE SENSOR PROTEIN NARX-RELATED"/>
    <property type="match status" value="1"/>
</dbReference>
<comment type="catalytic activity">
    <reaction evidence="1">
        <text>ATP + protein L-histidine = ADP + protein N-phospho-L-histidine.</text>
        <dbReference type="EC" id="2.7.13.3"/>
    </reaction>
</comment>
<evidence type="ECO:0000313" key="14">
    <source>
        <dbReference type="Proteomes" id="UP001219037"/>
    </source>
</evidence>
<proteinExistence type="predicted"/>
<dbReference type="InterPro" id="IPR017205">
    <property type="entry name" value="Sig_transdc_His_kinase_ChrS"/>
</dbReference>
<keyword evidence="10" id="KW-0472">Membrane</keyword>
<keyword evidence="6 13" id="KW-0418">Kinase</keyword>
<dbReference type="PANTHER" id="PTHR24421:SF10">
    <property type="entry name" value="NITRATE_NITRITE SENSOR PROTEIN NARQ"/>
    <property type="match status" value="1"/>
</dbReference>
<evidence type="ECO:0000256" key="6">
    <source>
        <dbReference type="ARBA" id="ARBA00022777"/>
    </source>
</evidence>
<keyword evidence="5" id="KW-0547">Nucleotide-binding</keyword>
<feature type="transmembrane region" description="Helical" evidence="10">
    <location>
        <begin position="12"/>
        <end position="30"/>
    </location>
</feature>
<feature type="region of interest" description="Disordered" evidence="9">
    <location>
        <begin position="388"/>
        <end position="415"/>
    </location>
</feature>
<evidence type="ECO:0000256" key="10">
    <source>
        <dbReference type="SAM" id="Phobius"/>
    </source>
</evidence>
<gene>
    <name evidence="13" type="ORF">P8192_11850</name>
</gene>
<evidence type="ECO:0000259" key="12">
    <source>
        <dbReference type="Pfam" id="PF07730"/>
    </source>
</evidence>
<feature type="domain" description="Signal transduction histidine kinase subgroup 3 dimerisation and phosphoacceptor" evidence="12">
    <location>
        <begin position="197"/>
        <end position="258"/>
    </location>
</feature>
<dbReference type="Proteomes" id="UP001219037">
    <property type="component" value="Chromosome"/>
</dbReference>
<dbReference type="PIRSF" id="PIRSF037434">
    <property type="entry name" value="STHK_ChrS"/>
    <property type="match status" value="1"/>
</dbReference>
<dbReference type="InterPro" id="IPR036890">
    <property type="entry name" value="HATPase_C_sf"/>
</dbReference>
<evidence type="ECO:0000256" key="8">
    <source>
        <dbReference type="ARBA" id="ARBA00023012"/>
    </source>
</evidence>
<feature type="domain" description="Histidine kinase/HSP90-like ATPase" evidence="11">
    <location>
        <begin position="313"/>
        <end position="407"/>
    </location>
</feature>
<evidence type="ECO:0000313" key="13">
    <source>
        <dbReference type="EMBL" id="WFP16075.1"/>
    </source>
</evidence>
<evidence type="ECO:0000256" key="3">
    <source>
        <dbReference type="ARBA" id="ARBA00022553"/>
    </source>
</evidence>
<dbReference type="InterPro" id="IPR050482">
    <property type="entry name" value="Sensor_HK_TwoCompSys"/>
</dbReference>
<evidence type="ECO:0000256" key="4">
    <source>
        <dbReference type="ARBA" id="ARBA00022679"/>
    </source>
</evidence>
<dbReference type="InterPro" id="IPR011712">
    <property type="entry name" value="Sig_transdc_His_kin_sub3_dim/P"/>
</dbReference>
<feature type="transmembrane region" description="Helical" evidence="10">
    <location>
        <begin position="37"/>
        <end position="55"/>
    </location>
</feature>
<keyword evidence="8" id="KW-0902">Two-component regulatory system</keyword>
<keyword evidence="10" id="KW-0812">Transmembrane</keyword>
<dbReference type="InterPro" id="IPR003594">
    <property type="entry name" value="HATPase_dom"/>
</dbReference>
<accession>A0ABY8H5S7</accession>